<evidence type="ECO:0000256" key="1">
    <source>
        <dbReference type="SAM" id="MobiDB-lite"/>
    </source>
</evidence>
<accession>A0AAE0DJW0</accession>
<keyword evidence="3" id="KW-1185">Reference proteome</keyword>
<dbReference type="Proteomes" id="UP001276659">
    <property type="component" value="Unassembled WGS sequence"/>
</dbReference>
<protein>
    <submittedName>
        <fullName evidence="2">Uncharacterized protein</fullName>
    </submittedName>
</protein>
<dbReference type="AlphaFoldDB" id="A0AAE0DJW0"/>
<sequence>MEPIPRFFRIDALIAMLKRIYASHRQHKHQQDFSSSFGYDEEEEEEEEERTCFRDSQLEKYESTYKWLAARSQQERQDRIVGVELVENCRANRVDIVEDNLWL</sequence>
<organism evidence="2 3">
    <name type="scientific">Lepraria neglecta</name>
    <dbReference type="NCBI Taxonomy" id="209136"/>
    <lineage>
        <taxon>Eukaryota</taxon>
        <taxon>Fungi</taxon>
        <taxon>Dikarya</taxon>
        <taxon>Ascomycota</taxon>
        <taxon>Pezizomycotina</taxon>
        <taxon>Lecanoromycetes</taxon>
        <taxon>OSLEUM clade</taxon>
        <taxon>Lecanoromycetidae</taxon>
        <taxon>Lecanorales</taxon>
        <taxon>Lecanorineae</taxon>
        <taxon>Stereocaulaceae</taxon>
        <taxon>Lepraria</taxon>
    </lineage>
</organism>
<reference evidence="2" key="1">
    <citation type="submission" date="2022-11" db="EMBL/GenBank/DDBJ databases">
        <title>Chromosomal genome sequence assembly and mating type (MAT) locus characterization of the leprose asexual lichenized fungus Lepraria neglecta (Nyl.) Erichsen.</title>
        <authorList>
            <person name="Allen J.L."/>
            <person name="Pfeffer B."/>
        </authorList>
    </citation>
    <scope>NUCLEOTIDE SEQUENCE</scope>
    <source>
        <strain evidence="2">Allen 5258</strain>
    </source>
</reference>
<dbReference type="EMBL" id="JASNWA010000007">
    <property type="protein sequence ID" value="KAK3172271.1"/>
    <property type="molecule type" value="Genomic_DNA"/>
</dbReference>
<evidence type="ECO:0000313" key="2">
    <source>
        <dbReference type="EMBL" id="KAK3172271.1"/>
    </source>
</evidence>
<gene>
    <name evidence="2" type="ORF">OEA41_005591</name>
</gene>
<name>A0AAE0DJW0_9LECA</name>
<feature type="region of interest" description="Disordered" evidence="1">
    <location>
        <begin position="32"/>
        <end position="53"/>
    </location>
</feature>
<feature type="compositionally biased region" description="Acidic residues" evidence="1">
    <location>
        <begin position="39"/>
        <end position="49"/>
    </location>
</feature>
<evidence type="ECO:0000313" key="3">
    <source>
        <dbReference type="Proteomes" id="UP001276659"/>
    </source>
</evidence>
<comment type="caution">
    <text evidence="2">The sequence shown here is derived from an EMBL/GenBank/DDBJ whole genome shotgun (WGS) entry which is preliminary data.</text>
</comment>
<proteinExistence type="predicted"/>